<dbReference type="SUPFAM" id="SSF56726">
    <property type="entry name" value="DNA topoisomerase IV, alpha subunit"/>
    <property type="match status" value="1"/>
</dbReference>
<feature type="compositionally biased region" description="Low complexity" evidence="2">
    <location>
        <begin position="26"/>
        <end position="44"/>
    </location>
</feature>
<dbReference type="InterPro" id="IPR002815">
    <property type="entry name" value="Spo11/TopoVI_A"/>
</dbReference>
<dbReference type="EMBL" id="JAUUTY010000003">
    <property type="protein sequence ID" value="KAK1663629.1"/>
    <property type="molecule type" value="Genomic_DNA"/>
</dbReference>
<proteinExistence type="inferred from homology"/>
<comment type="caution">
    <text evidence="4">The sequence shown here is derived from an EMBL/GenBank/DDBJ whole genome shotgun (WGS) entry which is preliminary data.</text>
</comment>
<dbReference type="GO" id="GO:0003918">
    <property type="term" value="F:DNA topoisomerase type II (double strand cut, ATP-hydrolyzing) activity"/>
    <property type="evidence" value="ECO:0007669"/>
    <property type="project" value="InterPro"/>
</dbReference>
<comment type="caution">
    <text evidence="1">Lacks conserved residue(s) required for the propagation of feature annotation.</text>
</comment>
<feature type="domain" description="Topoisomerase 6 subunit A/Spo11 TOPRIM" evidence="3">
    <location>
        <begin position="476"/>
        <end position="642"/>
    </location>
</feature>
<dbReference type="GO" id="GO:0042138">
    <property type="term" value="P:meiotic DNA double-strand break formation"/>
    <property type="evidence" value="ECO:0007669"/>
    <property type="project" value="TreeGrafter"/>
</dbReference>
<name>A0AAD8STQ1_LOLMU</name>
<dbReference type="GO" id="GO:0000706">
    <property type="term" value="P:meiotic DNA double-strand break processing"/>
    <property type="evidence" value="ECO:0007669"/>
    <property type="project" value="TreeGrafter"/>
</dbReference>
<reference evidence="4" key="1">
    <citation type="submission" date="2023-07" db="EMBL/GenBank/DDBJ databases">
        <title>A chromosome-level genome assembly of Lolium multiflorum.</title>
        <authorList>
            <person name="Chen Y."/>
            <person name="Copetti D."/>
            <person name="Kolliker R."/>
            <person name="Studer B."/>
        </authorList>
    </citation>
    <scope>NUCLEOTIDE SEQUENCE</scope>
    <source>
        <strain evidence="4">02402/16</strain>
        <tissue evidence="4">Leaf</tissue>
    </source>
</reference>
<dbReference type="CDD" id="cd00223">
    <property type="entry name" value="TOPRIM_TopoIIB_SPO"/>
    <property type="match status" value="1"/>
</dbReference>
<evidence type="ECO:0000313" key="4">
    <source>
        <dbReference type="EMBL" id="KAK1663629.1"/>
    </source>
</evidence>
<dbReference type="GO" id="GO:0003677">
    <property type="term" value="F:DNA binding"/>
    <property type="evidence" value="ECO:0007669"/>
    <property type="project" value="UniProtKB-UniRule"/>
</dbReference>
<gene>
    <name evidence="4" type="ORF">QYE76_051788</name>
</gene>
<dbReference type="Pfam" id="PF21180">
    <property type="entry name" value="TOP6A-Spo11_Toprim"/>
    <property type="match status" value="1"/>
</dbReference>
<dbReference type="PROSITE" id="PS52041">
    <property type="entry name" value="TOPO_IIB"/>
    <property type="match status" value="1"/>
</dbReference>
<dbReference type="InterPro" id="IPR036388">
    <property type="entry name" value="WH-like_DNA-bd_sf"/>
</dbReference>
<feature type="compositionally biased region" description="Polar residues" evidence="2">
    <location>
        <begin position="114"/>
        <end position="132"/>
    </location>
</feature>
<dbReference type="GO" id="GO:0000228">
    <property type="term" value="C:nuclear chromosome"/>
    <property type="evidence" value="ECO:0007669"/>
    <property type="project" value="TreeGrafter"/>
</dbReference>
<dbReference type="InterPro" id="IPR036078">
    <property type="entry name" value="Spo11/TopoVI_A_sf"/>
</dbReference>
<dbReference type="Proteomes" id="UP001231189">
    <property type="component" value="Unassembled WGS sequence"/>
</dbReference>
<evidence type="ECO:0000256" key="2">
    <source>
        <dbReference type="SAM" id="MobiDB-lite"/>
    </source>
</evidence>
<dbReference type="PANTHER" id="PTHR10848:SF4">
    <property type="entry name" value="DNA TOPOISOMERASE 6 SUBUNIT A"/>
    <property type="match status" value="1"/>
</dbReference>
<accession>A0AAD8STQ1</accession>
<dbReference type="Gene3D" id="1.10.10.10">
    <property type="entry name" value="Winged helix-like DNA-binding domain superfamily/Winged helix DNA-binding domain"/>
    <property type="match status" value="1"/>
</dbReference>
<feature type="compositionally biased region" description="Basic and acidic residues" evidence="2">
    <location>
        <begin position="146"/>
        <end position="155"/>
    </location>
</feature>
<comment type="similarity">
    <text evidence="1">Belongs to the TOP6A family.</text>
</comment>
<sequence length="650" mass="70345">MAAIPPPAPGASHSPSTPLPPPGPPILADSLPPSSIPSLQSTSPKASDGKPRARPATAPSKLGLDGGEPPPGTDGVGRVGRQEIDGGEPERGKDGGGDAQMRTDVGGGKRPQSKKPNGSSLVPTIIKASQIQLGVGKLQTGKTRKPRTDKIRNNKGDLPMGSKSASPLLRSPIQLTSSPGVNMLARSVAVKRASVIERVASIKRANPRLEGGRGKEVQKPQEPFFTADEGSAARVRQQRLEDSSTLLAMAAVAETTVEAAADGSDLRSFLAKRGVDTAEVDDRALKELEEKYIIARDLDADTVLSKIQDLLGLGHKEDSIVAYEGLSYQIPSRGLEQQEYEPLLRQLCLRRGKVTPYAVGDPKTSRWARIITSVLSLVQELLLSGSIISSDFMRCRDELFKRDKKTVDDALLDICCLLECTRTSLGVFEIAPGTVVGPLTFTMKNGKEMHCMASAGAWIAEEMHKVTANPGAEVKFILVVQRNEIFKDFAMGLGDRFLREFGCVIVTGGDGQPNVTTRAFLRKLKDSLSVPVYALVDPDPKGLSIFCTYKFGSSEMPFDNAGLTVPDINLIGVYLDEAISIEKGQPLTKEDKSILMGLCSQKHVMDDELLRTNIVFMMHRGLKSKIEALYRRQYPPSDYIRKAINNQEDI</sequence>
<evidence type="ECO:0000259" key="3">
    <source>
        <dbReference type="Pfam" id="PF21180"/>
    </source>
</evidence>
<dbReference type="GO" id="GO:0007131">
    <property type="term" value="P:reciprocal meiotic recombination"/>
    <property type="evidence" value="ECO:0007669"/>
    <property type="project" value="TreeGrafter"/>
</dbReference>
<protein>
    <recommendedName>
        <fullName evidence="3">Topoisomerase 6 subunit A/Spo11 TOPRIM domain-containing protein</fullName>
    </recommendedName>
</protein>
<keyword evidence="1" id="KW-0238">DNA-binding</keyword>
<evidence type="ECO:0000256" key="1">
    <source>
        <dbReference type="PROSITE-ProRule" id="PRU01385"/>
    </source>
</evidence>
<feature type="region of interest" description="Disordered" evidence="2">
    <location>
        <begin position="1"/>
        <end position="172"/>
    </location>
</feature>
<dbReference type="AlphaFoldDB" id="A0AAD8STQ1"/>
<keyword evidence="5" id="KW-1185">Reference proteome</keyword>
<dbReference type="PANTHER" id="PTHR10848">
    <property type="entry name" value="MEIOTIC RECOMBINATION PROTEIN SPO11"/>
    <property type="match status" value="1"/>
</dbReference>
<feature type="compositionally biased region" description="Basic and acidic residues" evidence="2">
    <location>
        <begin position="80"/>
        <end position="96"/>
    </location>
</feature>
<dbReference type="InterPro" id="IPR034136">
    <property type="entry name" value="TOPRIM_Topo6A/Spo11"/>
</dbReference>
<evidence type="ECO:0000313" key="5">
    <source>
        <dbReference type="Proteomes" id="UP001231189"/>
    </source>
</evidence>
<dbReference type="PRINTS" id="PR01550">
    <property type="entry name" value="TOP6AFAMILY"/>
</dbReference>
<dbReference type="Gene3D" id="3.40.1360.10">
    <property type="match status" value="1"/>
</dbReference>
<organism evidence="4 5">
    <name type="scientific">Lolium multiflorum</name>
    <name type="common">Italian ryegrass</name>
    <name type="synonym">Lolium perenne subsp. multiflorum</name>
    <dbReference type="NCBI Taxonomy" id="4521"/>
    <lineage>
        <taxon>Eukaryota</taxon>
        <taxon>Viridiplantae</taxon>
        <taxon>Streptophyta</taxon>
        <taxon>Embryophyta</taxon>
        <taxon>Tracheophyta</taxon>
        <taxon>Spermatophyta</taxon>
        <taxon>Magnoliopsida</taxon>
        <taxon>Liliopsida</taxon>
        <taxon>Poales</taxon>
        <taxon>Poaceae</taxon>
        <taxon>BOP clade</taxon>
        <taxon>Pooideae</taxon>
        <taxon>Poodae</taxon>
        <taxon>Poeae</taxon>
        <taxon>Poeae Chloroplast Group 2 (Poeae type)</taxon>
        <taxon>Loliodinae</taxon>
        <taxon>Loliinae</taxon>
        <taxon>Lolium</taxon>
    </lineage>
</organism>